<geneLocation type="plasmid" evidence="2">
    <name>pct01</name>
</geneLocation>
<evidence type="ECO:0000313" key="1">
    <source>
        <dbReference type="EMBL" id="QEK13755.1"/>
    </source>
</evidence>
<keyword evidence="1" id="KW-0614">Plasmid</keyword>
<gene>
    <name evidence="1" type="ORF">FQB35_15630</name>
</gene>
<dbReference type="Proteomes" id="UP000324646">
    <property type="component" value="Plasmid pCT01"/>
</dbReference>
<dbReference type="AlphaFoldDB" id="A0A5C0SGR2"/>
<organism evidence="1 2">
    <name type="scientific">Crassaminicella thermophila</name>
    <dbReference type="NCBI Taxonomy" id="2599308"/>
    <lineage>
        <taxon>Bacteria</taxon>
        <taxon>Bacillati</taxon>
        <taxon>Bacillota</taxon>
        <taxon>Clostridia</taxon>
        <taxon>Eubacteriales</taxon>
        <taxon>Clostridiaceae</taxon>
        <taxon>Crassaminicella</taxon>
    </lineage>
</organism>
<proteinExistence type="predicted"/>
<sequence>MNEKMEAMISKRYDLVHQLLDQKKINEILIAQWIKHSEEERYFAGLAEGYIDANKKLKQLIWQYGIKRRC</sequence>
<dbReference type="RefSeq" id="WP_148810926.1">
    <property type="nucleotide sequence ID" value="NZ_CP042244.1"/>
</dbReference>
<dbReference type="KEGG" id="crs:FQB35_15630"/>
<name>A0A5C0SGR2_CRATE</name>
<dbReference type="EMBL" id="CP042244">
    <property type="protein sequence ID" value="QEK13755.1"/>
    <property type="molecule type" value="Genomic_DNA"/>
</dbReference>
<keyword evidence="2" id="KW-1185">Reference proteome</keyword>
<evidence type="ECO:0000313" key="2">
    <source>
        <dbReference type="Proteomes" id="UP000324646"/>
    </source>
</evidence>
<reference evidence="1 2" key="1">
    <citation type="submission" date="2019-07" db="EMBL/GenBank/DDBJ databases">
        <title>Complete genome of Crassaminicella thermophila SY095.</title>
        <authorList>
            <person name="Li X."/>
        </authorList>
    </citation>
    <scope>NUCLEOTIDE SEQUENCE [LARGE SCALE GENOMIC DNA]</scope>
    <source>
        <strain evidence="1 2">SY095</strain>
        <plasmid evidence="2">pct01</plasmid>
    </source>
</reference>
<accession>A0A5C0SGR2</accession>
<protein>
    <submittedName>
        <fullName evidence="1">Uncharacterized protein</fullName>
    </submittedName>
</protein>